<proteinExistence type="predicted"/>
<dbReference type="Proteomes" id="UP001428341">
    <property type="component" value="Unassembled WGS sequence"/>
</dbReference>
<dbReference type="InterPro" id="IPR043502">
    <property type="entry name" value="DNA/RNA_pol_sf"/>
</dbReference>
<organism evidence="2 3">
    <name type="scientific">Citrus x changshan-huyou</name>
    <dbReference type="NCBI Taxonomy" id="2935761"/>
    <lineage>
        <taxon>Eukaryota</taxon>
        <taxon>Viridiplantae</taxon>
        <taxon>Streptophyta</taxon>
        <taxon>Embryophyta</taxon>
        <taxon>Tracheophyta</taxon>
        <taxon>Spermatophyta</taxon>
        <taxon>Magnoliopsida</taxon>
        <taxon>eudicotyledons</taxon>
        <taxon>Gunneridae</taxon>
        <taxon>Pentapetalae</taxon>
        <taxon>rosids</taxon>
        <taxon>malvids</taxon>
        <taxon>Sapindales</taxon>
        <taxon>Rutaceae</taxon>
        <taxon>Aurantioideae</taxon>
        <taxon>Citrus</taxon>
    </lineage>
</organism>
<evidence type="ECO:0000313" key="2">
    <source>
        <dbReference type="EMBL" id="KAK9187197.1"/>
    </source>
</evidence>
<keyword evidence="3" id="KW-1185">Reference proteome</keyword>
<sequence length="438" mass="49684">MELIIKKPLPPFAKINFIRVLISLAVHSDWNLYQLDVKNAFLNGELEEEVFMDLPPGFEGNHGSSKVCKLHKSLYGLKQSPRAWFECFGNVIKGHGYSQSQADHTMFYKHSIEGKLAMLIVYVDDIILTGDDLVEICRLKKVLARDFEIKDLGNLKYFLGMEFARSKDEIVVSQRKYVLDLLEEPGLLGCKAAETPIDPNMKLQPAKIEDVTNIDRYQRLVGRLIYLSHTRPDIAFAVSLVSQFMHAPGPEHFEIVYRILRYLKGSPGKGLLFRKNGHLQVEVYTDADWAGSVTDRRSTSGYCTFVGGNLVTWRSKKQTVVASSAEAEYRAVALGICEVFWIKKILEELKASNSLPMKVYCDNKSAIAIAHNPVLHDRIKHVEVDKHFIKEKLDSGLVCMPYIPTNEQIADILTKGLPKKHFEKLVCKLAMKDIFRPA</sequence>
<dbReference type="EMBL" id="JBCGBO010000007">
    <property type="protein sequence ID" value="KAK9187197.1"/>
    <property type="molecule type" value="Genomic_DNA"/>
</dbReference>
<dbReference type="SUPFAM" id="SSF56672">
    <property type="entry name" value="DNA/RNA polymerases"/>
    <property type="match status" value="1"/>
</dbReference>
<reference evidence="2 3" key="1">
    <citation type="submission" date="2024-05" db="EMBL/GenBank/DDBJ databases">
        <title>Haplotype-resolved chromosome-level genome assembly of Huyou (Citrus changshanensis).</title>
        <authorList>
            <person name="Miao C."/>
            <person name="Chen W."/>
            <person name="Wu Y."/>
            <person name="Wang L."/>
            <person name="Zhao S."/>
            <person name="Grierson D."/>
            <person name="Xu C."/>
            <person name="Chen K."/>
        </authorList>
    </citation>
    <scope>NUCLEOTIDE SEQUENCE [LARGE SCALE GENOMIC DNA]</scope>
    <source>
        <strain evidence="2">01-14</strain>
        <tissue evidence="2">Leaf</tissue>
    </source>
</reference>
<evidence type="ECO:0000259" key="1">
    <source>
        <dbReference type="Pfam" id="PF07727"/>
    </source>
</evidence>
<evidence type="ECO:0000313" key="3">
    <source>
        <dbReference type="Proteomes" id="UP001428341"/>
    </source>
</evidence>
<dbReference type="PANTHER" id="PTHR11439">
    <property type="entry name" value="GAG-POL-RELATED RETROTRANSPOSON"/>
    <property type="match status" value="1"/>
</dbReference>
<accession>A0AAP0LWL4</accession>
<feature type="domain" description="Reverse transcriptase Ty1/copia-type" evidence="1">
    <location>
        <begin position="10"/>
        <end position="197"/>
    </location>
</feature>
<protein>
    <recommendedName>
        <fullName evidence="1">Reverse transcriptase Ty1/copia-type domain-containing protein</fullName>
    </recommendedName>
</protein>
<dbReference type="AlphaFoldDB" id="A0AAP0LWL4"/>
<name>A0AAP0LWL4_9ROSI</name>
<dbReference type="PANTHER" id="PTHR11439:SF440">
    <property type="entry name" value="INTEGRASE CATALYTIC DOMAIN-CONTAINING PROTEIN"/>
    <property type="match status" value="1"/>
</dbReference>
<gene>
    <name evidence="2" type="ORF">WN944_018589</name>
</gene>
<dbReference type="Pfam" id="PF07727">
    <property type="entry name" value="RVT_2"/>
    <property type="match status" value="1"/>
</dbReference>
<dbReference type="CDD" id="cd09272">
    <property type="entry name" value="RNase_HI_RT_Ty1"/>
    <property type="match status" value="1"/>
</dbReference>
<dbReference type="InterPro" id="IPR013103">
    <property type="entry name" value="RVT_2"/>
</dbReference>
<comment type="caution">
    <text evidence="2">The sequence shown here is derived from an EMBL/GenBank/DDBJ whole genome shotgun (WGS) entry which is preliminary data.</text>
</comment>